<evidence type="ECO:0000256" key="7">
    <source>
        <dbReference type="PIRSR" id="PIRSR006113-2"/>
    </source>
</evidence>
<gene>
    <name evidence="8" type="ORF">SAMN05421659_11680</name>
</gene>
<dbReference type="GO" id="GO:0008616">
    <property type="term" value="P:tRNA queuosine(34) biosynthetic process"/>
    <property type="evidence" value="ECO:0007669"/>
    <property type="project" value="UniProtKB-KW"/>
</dbReference>
<keyword evidence="5" id="KW-0671">Queuosine biosynthesis</keyword>
<dbReference type="GO" id="GO:0070497">
    <property type="term" value="F:6-carboxytetrahydropterin synthase activity"/>
    <property type="evidence" value="ECO:0007669"/>
    <property type="project" value="UniProtKB-EC"/>
</dbReference>
<evidence type="ECO:0000256" key="4">
    <source>
        <dbReference type="ARBA" id="ARBA00048807"/>
    </source>
</evidence>
<keyword evidence="5 7" id="KW-0862">Zinc</keyword>
<dbReference type="PANTHER" id="PTHR12589">
    <property type="entry name" value="PYRUVOYL TETRAHYDROBIOPTERIN SYNTHASE"/>
    <property type="match status" value="1"/>
</dbReference>
<feature type="active site" description="Charge relay system" evidence="6">
    <location>
        <position position="129"/>
    </location>
</feature>
<dbReference type="GO" id="GO:0046872">
    <property type="term" value="F:metal ion binding"/>
    <property type="evidence" value="ECO:0007669"/>
    <property type="project" value="UniProtKB-KW"/>
</dbReference>
<dbReference type="EMBL" id="FOJI01000016">
    <property type="protein sequence ID" value="SEW40974.1"/>
    <property type="molecule type" value="Genomic_DNA"/>
</dbReference>
<comment type="similarity">
    <text evidence="2 5">Belongs to the PTPS family. QueD subfamily.</text>
</comment>
<dbReference type="EC" id="4.-.-.-" evidence="5"/>
<dbReference type="Proteomes" id="UP000199701">
    <property type="component" value="Unassembled WGS sequence"/>
</dbReference>
<evidence type="ECO:0000256" key="3">
    <source>
        <dbReference type="ARBA" id="ARBA00018141"/>
    </source>
</evidence>
<dbReference type="Pfam" id="PF01242">
    <property type="entry name" value="PTPS"/>
    <property type="match status" value="1"/>
</dbReference>
<dbReference type="PANTHER" id="PTHR12589:SF8">
    <property type="entry name" value="6-CARBOXY-5,6,7,8-TETRAHYDROPTERIN SYNTHASE"/>
    <property type="match status" value="1"/>
</dbReference>
<evidence type="ECO:0000256" key="6">
    <source>
        <dbReference type="PIRSR" id="PIRSR006113-1"/>
    </source>
</evidence>
<dbReference type="Gene3D" id="3.30.479.10">
    <property type="entry name" value="6-pyruvoyl tetrahydropterin synthase/QueD"/>
    <property type="match status" value="1"/>
</dbReference>
<evidence type="ECO:0000256" key="1">
    <source>
        <dbReference type="ARBA" id="ARBA00005061"/>
    </source>
</evidence>
<dbReference type="RefSeq" id="WP_092456536.1">
    <property type="nucleotide sequence ID" value="NZ_FOJI01000016.1"/>
</dbReference>
<dbReference type="InterPro" id="IPR007115">
    <property type="entry name" value="6-PTP_synth/QueD"/>
</dbReference>
<feature type="binding site" evidence="7">
    <location>
        <position position="27"/>
    </location>
    <ligand>
        <name>Zn(2+)</name>
        <dbReference type="ChEBI" id="CHEBI:29105"/>
    </ligand>
</feature>
<dbReference type="PIRSF" id="PIRSF006113">
    <property type="entry name" value="PTP_synth"/>
    <property type="match status" value="1"/>
</dbReference>
<sequence length="145" mass="16714">MYSLKTEDSFDSAHFLSGYEGKCSNIHGHRWRVIIEVKSNTLQTDQQSNGMLVDFGDLKKDIKEEVDFMDHAFIIEKNTLKPGTVAALEEEGFRIIMMEFRPTAENLAKYFYDQMVQKGYQVKSATVYETPNNCASYEEDFNVTI</sequence>
<dbReference type="SUPFAM" id="SSF55620">
    <property type="entry name" value="Tetrahydrobiopterin biosynthesis enzymes-like"/>
    <property type="match status" value="1"/>
</dbReference>
<keyword evidence="5 7" id="KW-0479">Metal-binding</keyword>
<evidence type="ECO:0000256" key="2">
    <source>
        <dbReference type="ARBA" id="ARBA00008900"/>
    </source>
</evidence>
<dbReference type="STRING" id="99656.SAMN05421659_11680"/>
<organism evidence="8 9">
    <name type="scientific">[Clostridium] fimetarium</name>
    <dbReference type="NCBI Taxonomy" id="99656"/>
    <lineage>
        <taxon>Bacteria</taxon>
        <taxon>Bacillati</taxon>
        <taxon>Bacillota</taxon>
        <taxon>Clostridia</taxon>
        <taxon>Lachnospirales</taxon>
        <taxon>Lachnospiraceae</taxon>
    </lineage>
</organism>
<comment type="catalytic activity">
    <reaction evidence="4 5">
        <text>7,8-dihydroneopterin 3'-triphosphate + H2O = 6-carboxy-5,6,7,8-tetrahydropterin + triphosphate + acetaldehyde + 2 H(+)</text>
        <dbReference type="Rhea" id="RHEA:27966"/>
        <dbReference type="ChEBI" id="CHEBI:15343"/>
        <dbReference type="ChEBI" id="CHEBI:15377"/>
        <dbReference type="ChEBI" id="CHEBI:15378"/>
        <dbReference type="ChEBI" id="CHEBI:18036"/>
        <dbReference type="ChEBI" id="CHEBI:58462"/>
        <dbReference type="ChEBI" id="CHEBI:61032"/>
        <dbReference type="EC" id="4.1.2.50"/>
    </reaction>
</comment>
<protein>
    <recommendedName>
        <fullName evidence="3 5">6-carboxy-5,6,7,8-tetrahydropterin synthase</fullName>
        <ecNumber evidence="5">4.-.-.-</ecNumber>
    </recommendedName>
</protein>
<dbReference type="InterPro" id="IPR038418">
    <property type="entry name" value="6-PTP_synth/QueD_sf"/>
</dbReference>
<feature type="active site" description="Charge relay system" evidence="6">
    <location>
        <position position="71"/>
    </location>
</feature>
<comment type="cofactor">
    <cofactor evidence="5 7">
        <name>Zn(2+)</name>
        <dbReference type="ChEBI" id="CHEBI:29105"/>
    </cofactor>
    <text evidence="5 7">Binds 1 zinc ion per subunit.</text>
</comment>
<keyword evidence="5" id="KW-0456">Lyase</keyword>
<dbReference type="NCBIfam" id="TIGR03367">
    <property type="entry name" value="queuosine_QueD"/>
    <property type="match status" value="1"/>
</dbReference>
<accession>A0A1I0RJ99</accession>
<feature type="active site" description="Proton acceptor" evidence="6">
    <location>
        <position position="23"/>
    </location>
</feature>
<evidence type="ECO:0000313" key="8">
    <source>
        <dbReference type="EMBL" id="SEW40974.1"/>
    </source>
</evidence>
<reference evidence="8 9" key="1">
    <citation type="submission" date="2016-10" db="EMBL/GenBank/DDBJ databases">
        <authorList>
            <person name="de Groot N.N."/>
        </authorList>
    </citation>
    <scope>NUCLEOTIDE SEQUENCE [LARGE SCALE GENOMIC DNA]</scope>
    <source>
        <strain evidence="8 9">DSM 9179</strain>
    </source>
</reference>
<proteinExistence type="inferred from homology"/>
<feature type="binding site" evidence="7">
    <location>
        <position position="14"/>
    </location>
    <ligand>
        <name>Zn(2+)</name>
        <dbReference type="ChEBI" id="CHEBI:29105"/>
    </ligand>
</feature>
<name>A0A1I0RJ99_9FIRM</name>
<comment type="pathway">
    <text evidence="1 5">Purine metabolism; 7-cyano-7-deazaguanine biosynthesis.</text>
</comment>
<dbReference type="AlphaFoldDB" id="A0A1I0RJ99"/>
<feature type="binding site" evidence="7">
    <location>
        <position position="29"/>
    </location>
    <ligand>
        <name>Zn(2+)</name>
        <dbReference type="ChEBI" id="CHEBI:29105"/>
    </ligand>
</feature>
<dbReference type="UniPathway" id="UPA00391"/>
<evidence type="ECO:0000256" key="5">
    <source>
        <dbReference type="PIRNR" id="PIRNR006113"/>
    </source>
</evidence>
<evidence type="ECO:0000313" key="9">
    <source>
        <dbReference type="Proteomes" id="UP000199701"/>
    </source>
</evidence>
<keyword evidence="9" id="KW-1185">Reference proteome</keyword>
<dbReference type="OrthoDB" id="9804698at2"/>